<dbReference type="GO" id="GO:0016301">
    <property type="term" value="F:kinase activity"/>
    <property type="evidence" value="ECO:0007669"/>
    <property type="project" value="UniProtKB-KW"/>
</dbReference>
<evidence type="ECO:0000256" key="4">
    <source>
        <dbReference type="ARBA" id="ARBA00022597"/>
    </source>
</evidence>
<comment type="subcellular location">
    <subcellularLocation>
        <location evidence="1">Cytoplasm</location>
    </subcellularLocation>
</comment>
<name>N9VCQ9_CLOIN</name>
<protein>
    <recommendedName>
        <fullName evidence="8">PTS EIIB type-4 domain-containing protein</fullName>
    </recommendedName>
</protein>
<organism evidence="9 10">
    <name type="scientific">[Clostridium] innocuum 2959</name>
    <dbReference type="NCBI Taxonomy" id="999413"/>
    <lineage>
        <taxon>Bacteria</taxon>
        <taxon>Bacillati</taxon>
        <taxon>Bacillota</taxon>
        <taxon>Clostridia</taxon>
        <taxon>Eubacteriales</taxon>
        <taxon>Clostridiaceae</taxon>
        <taxon>Clostridium</taxon>
    </lineage>
</organism>
<dbReference type="RefSeq" id="WP_002606560.1">
    <property type="nucleotide sequence ID" value="NZ_KB850943.1"/>
</dbReference>
<keyword evidence="5" id="KW-0808">Transferase</keyword>
<evidence type="ECO:0000256" key="1">
    <source>
        <dbReference type="ARBA" id="ARBA00004496"/>
    </source>
</evidence>
<dbReference type="SUPFAM" id="SSF52728">
    <property type="entry name" value="PTS IIb component"/>
    <property type="match status" value="1"/>
</dbReference>
<gene>
    <name evidence="9" type="ORF">HMPREF1094_00861</name>
</gene>
<keyword evidence="6" id="KW-0598">Phosphotransferase system</keyword>
<proteinExistence type="predicted"/>
<evidence type="ECO:0000256" key="7">
    <source>
        <dbReference type="ARBA" id="ARBA00022777"/>
    </source>
</evidence>
<dbReference type="EMBL" id="AGYV01000001">
    <property type="protein sequence ID" value="ENY88410.1"/>
    <property type="molecule type" value="Genomic_DNA"/>
</dbReference>
<dbReference type="InterPro" id="IPR036667">
    <property type="entry name" value="PTS_IIB_sorbose-sp_sf"/>
</dbReference>
<keyword evidence="4" id="KW-0762">Sugar transport</keyword>
<dbReference type="PROSITE" id="PS51101">
    <property type="entry name" value="PTS_EIIB_TYPE_4"/>
    <property type="match status" value="1"/>
</dbReference>
<dbReference type="GO" id="GO:0008982">
    <property type="term" value="F:protein-N(PI)-phosphohistidine-sugar phosphotransferase activity"/>
    <property type="evidence" value="ECO:0007669"/>
    <property type="project" value="InterPro"/>
</dbReference>
<evidence type="ECO:0000256" key="3">
    <source>
        <dbReference type="ARBA" id="ARBA00022490"/>
    </source>
</evidence>
<keyword evidence="2" id="KW-0813">Transport</keyword>
<dbReference type="eggNOG" id="COG3444">
    <property type="taxonomic scope" value="Bacteria"/>
</dbReference>
<comment type="caution">
    <text evidence="9">The sequence shown here is derived from an EMBL/GenBank/DDBJ whole genome shotgun (WGS) entry which is preliminary data.</text>
</comment>
<evidence type="ECO:0000256" key="2">
    <source>
        <dbReference type="ARBA" id="ARBA00022448"/>
    </source>
</evidence>
<accession>N9VCQ9</accession>
<keyword evidence="7" id="KW-0418">Kinase</keyword>
<dbReference type="GO" id="GO:0005737">
    <property type="term" value="C:cytoplasm"/>
    <property type="evidence" value="ECO:0007669"/>
    <property type="project" value="UniProtKB-SubCell"/>
</dbReference>
<keyword evidence="10" id="KW-1185">Reference proteome</keyword>
<keyword evidence="3" id="KW-0963">Cytoplasm</keyword>
<dbReference type="PATRIC" id="fig|999413.4.peg.898"/>
<feature type="domain" description="PTS EIIB type-4" evidence="8">
    <location>
        <begin position="1"/>
        <end position="157"/>
    </location>
</feature>
<dbReference type="GO" id="GO:0009401">
    <property type="term" value="P:phosphoenolpyruvate-dependent sugar phosphotransferase system"/>
    <property type="evidence" value="ECO:0007669"/>
    <property type="project" value="UniProtKB-KW"/>
</dbReference>
<evidence type="ECO:0000256" key="5">
    <source>
        <dbReference type="ARBA" id="ARBA00022679"/>
    </source>
</evidence>
<dbReference type="HOGENOM" id="CLU_116175_0_0_9"/>
<dbReference type="InterPro" id="IPR004720">
    <property type="entry name" value="PTS_IIB_sorbose-sp"/>
</dbReference>
<dbReference type="Proteomes" id="UP000013051">
    <property type="component" value="Unassembled WGS sequence"/>
</dbReference>
<dbReference type="Gene3D" id="3.40.35.10">
    <property type="entry name" value="Phosphotransferase system, sorbose subfamily IIB component"/>
    <property type="match status" value="1"/>
</dbReference>
<evidence type="ECO:0000259" key="8">
    <source>
        <dbReference type="PROSITE" id="PS51101"/>
    </source>
</evidence>
<evidence type="ECO:0000256" key="6">
    <source>
        <dbReference type="ARBA" id="ARBA00022683"/>
    </source>
</evidence>
<evidence type="ECO:0000313" key="10">
    <source>
        <dbReference type="Proteomes" id="UP000013051"/>
    </source>
</evidence>
<dbReference type="AlphaFoldDB" id="N9VCQ9"/>
<evidence type="ECO:0000313" key="9">
    <source>
        <dbReference type="EMBL" id="ENY88410.1"/>
    </source>
</evidence>
<sequence>MPINFLRIDDRLIHGQVVVAWIKNYRAKRVMIVDDQVAKDEFLIGVMKMVAPSEIELVVVPCENIDEKIKKYEQDSSNTIILVKTPNTAKFLFENGLQIKKLNVGGMGANPNRHQLYKNVSASDEEVQILKELEANGIEVYFQTTPSNPVVLLSHIK</sequence>
<reference evidence="9 10" key="1">
    <citation type="submission" date="2013-01" db="EMBL/GenBank/DDBJ databases">
        <title>The Genome Sequence of Clostridium innocuum 2959.</title>
        <authorList>
            <consortium name="The Broad Institute Genome Sequencing Platform"/>
            <person name="Earl A."/>
            <person name="Ward D."/>
            <person name="Feldgarden M."/>
            <person name="Gevers D."/>
            <person name="Courvalin P."/>
            <person name="Lambert T."/>
            <person name="Walker B."/>
            <person name="Young S.K."/>
            <person name="Zeng Q."/>
            <person name="Gargeya S."/>
            <person name="Fitzgerald M."/>
            <person name="Haas B."/>
            <person name="Abouelleil A."/>
            <person name="Alvarado L."/>
            <person name="Arachchi H.M."/>
            <person name="Berlin A.M."/>
            <person name="Chapman S.B."/>
            <person name="Dewar J."/>
            <person name="Goldberg J."/>
            <person name="Griggs A."/>
            <person name="Gujja S."/>
            <person name="Hansen M."/>
            <person name="Howarth C."/>
            <person name="Imamovic A."/>
            <person name="Larimer J."/>
            <person name="McCowan C."/>
            <person name="Murphy C."/>
            <person name="Neiman D."/>
            <person name="Pearson M."/>
            <person name="Priest M."/>
            <person name="Roberts A."/>
            <person name="Saif S."/>
            <person name="Shea T."/>
            <person name="Sisk P."/>
            <person name="Sykes S."/>
            <person name="Wortman J."/>
            <person name="Nusbaum C."/>
            <person name="Birren B."/>
        </authorList>
    </citation>
    <scope>NUCLEOTIDE SEQUENCE [LARGE SCALE GENOMIC DNA]</scope>
    <source>
        <strain evidence="9 10">2959</strain>
    </source>
</reference>
<dbReference type="Pfam" id="PF03830">
    <property type="entry name" value="PTSIIB_sorb"/>
    <property type="match status" value="1"/>
</dbReference>